<sequence>MDLSILEITLLDPTGGDHLVGHLFRYGHAQPNGLIRFVPAPAYVRNPARFTLSQLYLGTDEDGTQRLLSDIAAAEFNGLRAPPSRTDTRGPLRLPHWFQNLLPEGAFRAHIAAIRGCDEDDYFELLAACGTDLPGAVRALPVNNASNALMQRLVTQDQDALEASVIEIPLAEGVSLSGVQPKLGVNLDAQGRYVARTKLDEATHIIAKLPVVGYPRMPEVEHLSMHLAGLAGVRVCKTSLVPLQALSARHSYDLGSPDPDRTMFLAVPRYDRDVPGRRHAEDLAQALGLRPEDKYSKSVSYAAIMLLFLAIPSLGESAVLELLRRLAVNELIGNPDCHLKNIGLYYPDGVNAELPPAYDIVAHHLFTPARGHALYLMPKGVQDEIQETSQRKIEREFRQLHGREPGANELPRAPIRLLNPVTIKRMAQLLQLPGKLLETTLKHVVAAAANEWPAAIDASDITPEQKQKMKDLLEEQPAVQALRRRRETSRSKASSVPLRPQ</sequence>
<protein>
    <submittedName>
        <fullName evidence="7">Serine/threonine-protein kinase HipA</fullName>
    </submittedName>
</protein>
<dbReference type="Proteomes" id="UP000252884">
    <property type="component" value="Unassembled WGS sequence"/>
</dbReference>
<evidence type="ECO:0000256" key="2">
    <source>
        <dbReference type="ARBA" id="ARBA00022679"/>
    </source>
</evidence>
<dbReference type="InterPro" id="IPR052028">
    <property type="entry name" value="HipA_Ser/Thr_kinase"/>
</dbReference>
<dbReference type="PANTHER" id="PTHR37419">
    <property type="entry name" value="SERINE/THREONINE-PROTEIN KINASE TOXIN HIPA"/>
    <property type="match status" value="1"/>
</dbReference>
<evidence type="ECO:0000256" key="3">
    <source>
        <dbReference type="ARBA" id="ARBA00022777"/>
    </source>
</evidence>
<proteinExistence type="inferred from homology"/>
<reference evidence="7 8" key="1">
    <citation type="submission" date="2018-07" db="EMBL/GenBank/DDBJ databases">
        <title>Genomic Encyclopedia of Type Strains, Phase IV (KMG-IV): sequencing the most valuable type-strain genomes for metagenomic binning, comparative biology and taxonomic classification.</title>
        <authorList>
            <person name="Goeker M."/>
        </authorList>
    </citation>
    <scope>NUCLEOTIDE SEQUENCE [LARGE SCALE GENOMIC DNA]</scope>
    <source>
        <strain evidence="7 8">DSM 21634</strain>
    </source>
</reference>
<dbReference type="RefSeq" id="WP_114469888.1">
    <property type="nucleotide sequence ID" value="NZ_QPJK01000006.1"/>
</dbReference>
<evidence type="ECO:0000259" key="6">
    <source>
        <dbReference type="Pfam" id="PF13657"/>
    </source>
</evidence>
<dbReference type="OrthoDB" id="9805913at2"/>
<evidence type="ECO:0000313" key="7">
    <source>
        <dbReference type="EMBL" id="RCW69489.1"/>
    </source>
</evidence>
<keyword evidence="3 7" id="KW-0418">Kinase</keyword>
<evidence type="ECO:0000259" key="5">
    <source>
        <dbReference type="Pfam" id="PF07804"/>
    </source>
</evidence>
<comment type="caution">
    <text evidence="7">The sequence shown here is derived from an EMBL/GenBank/DDBJ whole genome shotgun (WGS) entry which is preliminary data.</text>
</comment>
<feature type="compositionally biased region" description="Basic and acidic residues" evidence="4">
    <location>
        <begin position="463"/>
        <end position="473"/>
    </location>
</feature>
<dbReference type="EMBL" id="QPJK01000006">
    <property type="protein sequence ID" value="RCW69489.1"/>
    <property type="molecule type" value="Genomic_DNA"/>
</dbReference>
<evidence type="ECO:0000256" key="1">
    <source>
        <dbReference type="ARBA" id="ARBA00010164"/>
    </source>
</evidence>
<name>A0A368XPN2_9BURK</name>
<feature type="domain" description="HipA N-terminal subdomain 1" evidence="6">
    <location>
        <begin position="17"/>
        <end position="139"/>
    </location>
</feature>
<dbReference type="InterPro" id="IPR012893">
    <property type="entry name" value="HipA-like_C"/>
</dbReference>
<dbReference type="Pfam" id="PF07804">
    <property type="entry name" value="HipA_C"/>
    <property type="match status" value="1"/>
</dbReference>
<dbReference type="GO" id="GO:0005829">
    <property type="term" value="C:cytosol"/>
    <property type="evidence" value="ECO:0007669"/>
    <property type="project" value="TreeGrafter"/>
</dbReference>
<feature type="domain" description="HipA-like C-terminal" evidence="5">
    <location>
        <begin position="174"/>
        <end position="384"/>
    </location>
</feature>
<keyword evidence="2" id="KW-0808">Transferase</keyword>
<dbReference type="AlphaFoldDB" id="A0A368XPN2"/>
<evidence type="ECO:0000256" key="4">
    <source>
        <dbReference type="SAM" id="MobiDB-lite"/>
    </source>
</evidence>
<evidence type="ECO:0000313" key="8">
    <source>
        <dbReference type="Proteomes" id="UP000252884"/>
    </source>
</evidence>
<dbReference type="PANTHER" id="PTHR37419:SF1">
    <property type="entry name" value="SERINE_THREONINE-PROTEIN KINASE TOXIN HIPA"/>
    <property type="match status" value="1"/>
</dbReference>
<comment type="similarity">
    <text evidence="1">Belongs to the HipA Ser/Thr kinase family.</text>
</comment>
<dbReference type="InterPro" id="IPR017508">
    <property type="entry name" value="HipA_N1"/>
</dbReference>
<organism evidence="7 8">
    <name type="scientific">Pseudorhodoferax soli</name>
    <dbReference type="NCBI Taxonomy" id="545864"/>
    <lineage>
        <taxon>Bacteria</taxon>
        <taxon>Pseudomonadati</taxon>
        <taxon>Pseudomonadota</taxon>
        <taxon>Betaproteobacteria</taxon>
        <taxon>Burkholderiales</taxon>
        <taxon>Comamonadaceae</taxon>
    </lineage>
</organism>
<feature type="region of interest" description="Disordered" evidence="4">
    <location>
        <begin position="459"/>
        <end position="501"/>
    </location>
</feature>
<gene>
    <name evidence="7" type="ORF">DES41_106363</name>
</gene>
<keyword evidence="8" id="KW-1185">Reference proteome</keyword>
<accession>A0A368XPN2</accession>
<dbReference type="GO" id="GO:0004674">
    <property type="term" value="F:protein serine/threonine kinase activity"/>
    <property type="evidence" value="ECO:0007669"/>
    <property type="project" value="TreeGrafter"/>
</dbReference>
<dbReference type="NCBIfam" id="TIGR03071">
    <property type="entry name" value="couple_hipA"/>
    <property type="match status" value="1"/>
</dbReference>
<dbReference type="Pfam" id="PF13657">
    <property type="entry name" value="Couple_hipA"/>
    <property type="match status" value="1"/>
</dbReference>